<dbReference type="PANTHER" id="PTHR37042:SF4">
    <property type="entry name" value="OUTER MEMBRANE PROTEIN RV1973"/>
    <property type="match status" value="1"/>
</dbReference>
<dbReference type="Proteomes" id="UP001190336">
    <property type="component" value="Chromosome"/>
</dbReference>
<reference evidence="4 5" key="1">
    <citation type="submission" date="2023-08" db="EMBL/GenBank/DDBJ databases">
        <authorList>
            <person name="Folkvardsen B D."/>
            <person name="Norman A."/>
        </authorList>
    </citation>
    <scope>NUCLEOTIDE SEQUENCE [LARGE SCALE GENOMIC DNA]</scope>
    <source>
        <strain evidence="4 5">Mu0083</strain>
    </source>
</reference>
<sequence>MSVVDFGWEPVWEPPPVTDPPRRANGRATLRRWLGITTLIALVSGGGWLAVGHYQTHLAGEQALAVAEAYVLRLSNIDADDIDRDFAQISDGATGQLRTMNTRAGVKLRRQLIDNRVTARGDIAEAVVKSAGRDHAVIVLLVNQAVRNADNPEPVLDRSRIRLTMDKVDGRWLASKVELV</sequence>
<dbReference type="EMBL" id="OY726394">
    <property type="protein sequence ID" value="CAJ1496168.1"/>
    <property type="molecule type" value="Genomic_DNA"/>
</dbReference>
<evidence type="ECO:0000256" key="1">
    <source>
        <dbReference type="ARBA" id="ARBA00004370"/>
    </source>
</evidence>
<name>A0ABN9MZV0_9MYCO</name>
<dbReference type="PANTHER" id="PTHR37042">
    <property type="entry name" value="OUTER MEMBRANE PROTEIN RV1973"/>
    <property type="match status" value="1"/>
</dbReference>
<gene>
    <name evidence="4" type="ORF">MU0083_001348</name>
</gene>
<evidence type="ECO:0000313" key="4">
    <source>
        <dbReference type="EMBL" id="CAJ1496168.1"/>
    </source>
</evidence>
<keyword evidence="3" id="KW-0812">Transmembrane</keyword>
<dbReference type="RefSeq" id="WP_308476347.1">
    <property type="nucleotide sequence ID" value="NZ_OY726394.1"/>
</dbReference>
<protein>
    <recommendedName>
        <fullName evidence="6">Mce protein</fullName>
    </recommendedName>
</protein>
<comment type="subcellular location">
    <subcellularLocation>
        <location evidence="1">Membrane</location>
    </subcellularLocation>
</comment>
<organism evidence="4 5">
    <name type="scientific">[Mycobacterium] kokjensenii</name>
    <dbReference type="NCBI Taxonomy" id="3064287"/>
    <lineage>
        <taxon>Bacteria</taxon>
        <taxon>Bacillati</taxon>
        <taxon>Actinomycetota</taxon>
        <taxon>Actinomycetes</taxon>
        <taxon>Mycobacteriales</taxon>
        <taxon>Mycobacteriaceae</taxon>
        <taxon>Mycolicibacter</taxon>
    </lineage>
</organism>
<evidence type="ECO:0000313" key="5">
    <source>
        <dbReference type="Proteomes" id="UP001190336"/>
    </source>
</evidence>
<evidence type="ECO:0000256" key="2">
    <source>
        <dbReference type="ARBA" id="ARBA00023136"/>
    </source>
</evidence>
<proteinExistence type="predicted"/>
<feature type="transmembrane region" description="Helical" evidence="3">
    <location>
        <begin position="33"/>
        <end position="51"/>
    </location>
</feature>
<evidence type="ECO:0008006" key="6">
    <source>
        <dbReference type="Google" id="ProtNLM"/>
    </source>
</evidence>
<keyword evidence="2 3" id="KW-0472">Membrane</keyword>
<evidence type="ECO:0000256" key="3">
    <source>
        <dbReference type="SAM" id="Phobius"/>
    </source>
</evidence>
<accession>A0ABN9MZV0</accession>
<keyword evidence="3" id="KW-1133">Transmembrane helix</keyword>
<keyword evidence="5" id="KW-1185">Reference proteome</keyword>